<dbReference type="Proteomes" id="UP000438760">
    <property type="component" value="Unassembled WGS sequence"/>
</dbReference>
<feature type="signal peptide" evidence="1">
    <location>
        <begin position="1"/>
        <end position="24"/>
    </location>
</feature>
<dbReference type="RefSeq" id="WP_155092043.1">
    <property type="nucleotide sequence ID" value="NZ_CP102754.1"/>
</dbReference>
<dbReference type="EMBL" id="WMJX01000012">
    <property type="protein sequence ID" value="MTG98007.1"/>
    <property type="molecule type" value="Genomic_DNA"/>
</dbReference>
<organism evidence="2 3">
    <name type="scientific">Myroides albus</name>
    <dbReference type="NCBI Taxonomy" id="2562892"/>
    <lineage>
        <taxon>Bacteria</taxon>
        <taxon>Pseudomonadati</taxon>
        <taxon>Bacteroidota</taxon>
        <taxon>Flavobacteriia</taxon>
        <taxon>Flavobacteriales</taxon>
        <taxon>Flavobacteriaceae</taxon>
        <taxon>Myroides</taxon>
    </lineage>
</organism>
<keyword evidence="1" id="KW-0732">Signal</keyword>
<feature type="chain" id="PRO_5026289213" evidence="1">
    <location>
        <begin position="25"/>
        <end position="173"/>
    </location>
</feature>
<sequence>MKYIIKKAIITLLFVFGFSLNFFAQEAFSEFEKDKQVNNVIVNKKMFEMMSNVKVNQSSEEDKAYFNLIKKLDNLRVFHTKNDASKSKMTTAVADYASKKGLKQFSSSNKNGAEVTIYINKDGSATNVNELVMLNQDSSKGENSIMYLQGSFSINEISALTNKMNLPVGDSFK</sequence>
<name>A0A6I3LJI8_9FLAO</name>
<proteinExistence type="predicted"/>
<keyword evidence="3" id="KW-1185">Reference proteome</keyword>
<gene>
    <name evidence="2" type="ORF">GJV76_07615</name>
</gene>
<reference evidence="2 3" key="1">
    <citation type="submission" date="2019-11" db="EMBL/GenBank/DDBJ databases">
        <title>Genome of Strain BIT-d1.</title>
        <authorList>
            <person name="Yang Y."/>
        </authorList>
    </citation>
    <scope>NUCLEOTIDE SEQUENCE [LARGE SCALE GENOMIC DNA]</scope>
    <source>
        <strain evidence="2 3">BIT-d1</strain>
    </source>
</reference>
<accession>A0A6I3LJI8</accession>
<dbReference type="InterPro" id="IPR025348">
    <property type="entry name" value="DUF4252"/>
</dbReference>
<evidence type="ECO:0000313" key="2">
    <source>
        <dbReference type="EMBL" id="MTG98007.1"/>
    </source>
</evidence>
<protein>
    <submittedName>
        <fullName evidence="2">DUF4252 domain-containing protein</fullName>
    </submittedName>
</protein>
<evidence type="ECO:0000256" key="1">
    <source>
        <dbReference type="SAM" id="SignalP"/>
    </source>
</evidence>
<dbReference type="OrthoDB" id="705638at2"/>
<comment type="caution">
    <text evidence="2">The sequence shown here is derived from an EMBL/GenBank/DDBJ whole genome shotgun (WGS) entry which is preliminary data.</text>
</comment>
<dbReference type="AlphaFoldDB" id="A0A6I3LJI8"/>
<evidence type="ECO:0000313" key="3">
    <source>
        <dbReference type="Proteomes" id="UP000438760"/>
    </source>
</evidence>
<dbReference type="Pfam" id="PF14060">
    <property type="entry name" value="DUF4252"/>
    <property type="match status" value="1"/>
</dbReference>